<dbReference type="InterPro" id="IPR036568">
    <property type="entry name" value="GGCT-like_sf"/>
</dbReference>
<evidence type="ECO:0000313" key="3">
    <source>
        <dbReference type="EMBL" id="EHP70718.1"/>
    </source>
</evidence>
<dbReference type="GO" id="GO:0005829">
    <property type="term" value="C:cytosol"/>
    <property type="evidence" value="ECO:0007669"/>
    <property type="project" value="TreeGrafter"/>
</dbReference>
<evidence type="ECO:0000256" key="1">
    <source>
        <dbReference type="ARBA" id="ARBA00008861"/>
    </source>
</evidence>
<dbReference type="AlphaFoldDB" id="H2C397"/>
<dbReference type="PANTHER" id="PTHR12510">
    <property type="entry name" value="TROPONIN C-AKIN-1 PROTEIN"/>
    <property type="match status" value="1"/>
</dbReference>
<dbReference type="InterPro" id="IPR013024">
    <property type="entry name" value="GGCT-like"/>
</dbReference>
<dbReference type="GO" id="GO:0061929">
    <property type="term" value="F:gamma-glutamylaminecyclotransferase activity"/>
    <property type="evidence" value="ECO:0007669"/>
    <property type="project" value="InterPro"/>
</dbReference>
<dbReference type="OrthoDB" id="100169at2157"/>
<dbReference type="PANTHER" id="PTHR12510:SF4">
    <property type="entry name" value="GAMMA-GLUTAMYLAMINECYCLOTRANSFERASE"/>
    <property type="match status" value="1"/>
</dbReference>
<sequence>MYIFVYGSLRYGFELHHYLRRARFVGLAFAEGYDMFNLGGYPGVVKGEGRVWGEVYEVDERTISILDQIEDFKGEPDDLYVREQTRVYFDEKRSFYLDNVFLYRYNQDVGDKEPIVGGDYSRWIRMPVITNYFAYAENTNYEVLEERGVREVLREVNAILPGYRLIFNIPCKYGLCANLKEDPEGKVCGYIYMLTEDSLNSLDKAEEHIIKYLRRVVKVQDQEGKTYFAVAYLSDFKENSGPPSPQYKEIIIRGLNRRWKGECLSTGL</sequence>
<keyword evidence="4" id="KW-1185">Reference proteome</keyword>
<evidence type="ECO:0000259" key="2">
    <source>
        <dbReference type="Pfam" id="PF06094"/>
    </source>
</evidence>
<feature type="domain" description="Gamma-glutamylcyclotransferase AIG2-like" evidence="2">
    <location>
        <begin position="143"/>
        <end position="239"/>
    </location>
</feature>
<gene>
    <name evidence="3" type="ORF">MetMK1DRAFT_00012210</name>
</gene>
<dbReference type="HOGENOM" id="CLU_085350_0_0_2"/>
<protein>
    <recommendedName>
        <fullName evidence="2">Gamma-glutamylcyclotransferase AIG2-like domain-containing protein</fullName>
    </recommendedName>
</protein>
<dbReference type="SUPFAM" id="SSF110857">
    <property type="entry name" value="Gamma-glutamyl cyclotransferase-like"/>
    <property type="match status" value="2"/>
</dbReference>
<dbReference type="CDD" id="cd06661">
    <property type="entry name" value="GGCT_like"/>
    <property type="match status" value="2"/>
</dbReference>
<dbReference type="RefSeq" id="WP_009071506.1">
    <property type="nucleotide sequence ID" value="NZ_JH597761.1"/>
</dbReference>
<organism evidence="3 4">
    <name type="scientific">Metallosphaera yellowstonensis MK1</name>
    <dbReference type="NCBI Taxonomy" id="671065"/>
    <lineage>
        <taxon>Archaea</taxon>
        <taxon>Thermoproteota</taxon>
        <taxon>Thermoprotei</taxon>
        <taxon>Sulfolobales</taxon>
        <taxon>Sulfolobaceae</taxon>
        <taxon>Metallosphaera</taxon>
    </lineage>
</organism>
<dbReference type="STRING" id="671065.MetMK1DRAFT_00012210"/>
<evidence type="ECO:0000313" key="4">
    <source>
        <dbReference type="Proteomes" id="UP000003980"/>
    </source>
</evidence>
<dbReference type="Proteomes" id="UP000003980">
    <property type="component" value="Unassembled WGS sequence"/>
</dbReference>
<name>H2C397_9CREN</name>
<accession>H2C397</accession>
<proteinExistence type="inferred from homology"/>
<dbReference type="EMBL" id="JH597761">
    <property type="protein sequence ID" value="EHP70718.1"/>
    <property type="molecule type" value="Genomic_DNA"/>
</dbReference>
<dbReference type="InterPro" id="IPR009288">
    <property type="entry name" value="AIG2-like_dom"/>
</dbReference>
<dbReference type="Gene3D" id="3.10.490.10">
    <property type="entry name" value="Gamma-glutamyl cyclotransferase-like"/>
    <property type="match status" value="2"/>
</dbReference>
<dbReference type="eggNOG" id="arCOG03271">
    <property type="taxonomic scope" value="Archaea"/>
</dbReference>
<dbReference type="InterPro" id="IPR039126">
    <property type="entry name" value="GGACT"/>
</dbReference>
<feature type="domain" description="Gamma-glutamylcyclotransferase AIG2-like" evidence="2">
    <location>
        <begin position="3"/>
        <end position="121"/>
    </location>
</feature>
<dbReference type="Pfam" id="PF06094">
    <property type="entry name" value="GGACT"/>
    <property type="match status" value="2"/>
</dbReference>
<comment type="similarity">
    <text evidence="1">Belongs to the gamma-glutamylcyclotransferase family.</text>
</comment>
<reference evidence="3 4" key="1">
    <citation type="submission" date="2012-01" db="EMBL/GenBank/DDBJ databases">
        <title>Improved High-Quality Draft sequence of Metallosphaera yellowstonensis MK1.</title>
        <authorList>
            <consortium name="US DOE Joint Genome Institute"/>
            <person name="Lucas S."/>
            <person name="Han J."/>
            <person name="Cheng J.-F."/>
            <person name="Goodwin L."/>
            <person name="Pitluck S."/>
            <person name="Peters L."/>
            <person name="Teshima H."/>
            <person name="Detter J.C."/>
            <person name="Han C."/>
            <person name="Tapia R."/>
            <person name="Land M."/>
            <person name="Hauser L."/>
            <person name="Kyrpides N."/>
            <person name="Kozubal M."/>
            <person name="Macur R.E."/>
            <person name="Jay Z."/>
            <person name="Inskeep W."/>
            <person name="Woyke T."/>
        </authorList>
    </citation>
    <scope>NUCLEOTIDE SEQUENCE [LARGE SCALE GENOMIC DNA]</scope>
    <source>
        <strain evidence="3 4">MK1</strain>
    </source>
</reference>